<dbReference type="InterPro" id="IPR019546">
    <property type="entry name" value="TAT_signal_bac_arc"/>
</dbReference>
<evidence type="ECO:0000259" key="1">
    <source>
        <dbReference type="Pfam" id="PF01408"/>
    </source>
</evidence>
<dbReference type="Gene3D" id="3.40.50.720">
    <property type="entry name" value="NAD(P)-binding Rossmann-like Domain"/>
    <property type="match status" value="1"/>
</dbReference>
<comment type="caution">
    <text evidence="2">The sequence shown here is derived from an EMBL/GenBank/DDBJ whole genome shotgun (WGS) entry which is preliminary data.</text>
</comment>
<evidence type="ECO:0000313" key="2">
    <source>
        <dbReference type="EMBL" id="KAA6305398.1"/>
    </source>
</evidence>
<feature type="non-terminal residue" evidence="2">
    <location>
        <position position="141"/>
    </location>
</feature>
<dbReference type="InterPro" id="IPR036291">
    <property type="entry name" value="NAD(P)-bd_dom_sf"/>
</dbReference>
<protein>
    <submittedName>
        <fullName evidence="2">Inositol 2-dehydrogenase</fullName>
        <ecNumber evidence="2">1.1.1.18</ecNumber>
    </submittedName>
</protein>
<dbReference type="GO" id="GO:0050112">
    <property type="term" value="F:inositol 2-dehydrogenase (NAD+) activity"/>
    <property type="evidence" value="ECO:0007669"/>
    <property type="project" value="UniProtKB-EC"/>
</dbReference>
<organism evidence="2">
    <name type="scientific">termite gut metagenome</name>
    <dbReference type="NCBI Taxonomy" id="433724"/>
    <lineage>
        <taxon>unclassified sequences</taxon>
        <taxon>metagenomes</taxon>
        <taxon>organismal metagenomes</taxon>
    </lineage>
</organism>
<dbReference type="EC" id="1.1.1.18" evidence="2"/>
<gene>
    <name evidence="2" type="ORF">EZS27_042949</name>
</gene>
<dbReference type="InterPro" id="IPR050463">
    <property type="entry name" value="Gfo/Idh/MocA_oxidrdct_glycsds"/>
</dbReference>
<dbReference type="EMBL" id="SNRY01010730">
    <property type="protein sequence ID" value="KAA6305398.1"/>
    <property type="molecule type" value="Genomic_DNA"/>
</dbReference>
<dbReference type="PROSITE" id="PS51318">
    <property type="entry name" value="TAT"/>
    <property type="match status" value="1"/>
</dbReference>
<sequence length="141" mass="15392">MVTRRKFLKTMAVTSAGLAMGSATNVLNAKSYSQVVGANRKINMACIGIGNRGEQIIDEFEKTGLMNVVALCDVDMGAPHTKKIMGKYPKAKQFKDFRVMFDKIGNEIEAVSIAVPDHSHFPIAMTAMALGKHVYVEKPMA</sequence>
<accession>A0A5J4P8P2</accession>
<proteinExistence type="predicted"/>
<dbReference type="AlphaFoldDB" id="A0A5J4P8P2"/>
<dbReference type="NCBIfam" id="TIGR01409">
    <property type="entry name" value="TAT_signal_seq"/>
    <property type="match status" value="1"/>
</dbReference>
<keyword evidence="2" id="KW-0560">Oxidoreductase</keyword>
<dbReference type="GO" id="GO:0000166">
    <property type="term" value="F:nucleotide binding"/>
    <property type="evidence" value="ECO:0007669"/>
    <property type="project" value="InterPro"/>
</dbReference>
<dbReference type="Pfam" id="PF01408">
    <property type="entry name" value="GFO_IDH_MocA"/>
    <property type="match status" value="1"/>
</dbReference>
<dbReference type="PANTHER" id="PTHR43818">
    <property type="entry name" value="BCDNA.GH03377"/>
    <property type="match status" value="1"/>
</dbReference>
<reference evidence="2" key="1">
    <citation type="submission" date="2019-03" db="EMBL/GenBank/DDBJ databases">
        <title>Single cell metagenomics reveals metabolic interactions within the superorganism composed of flagellate Streblomastix strix and complex community of Bacteroidetes bacteria on its surface.</title>
        <authorList>
            <person name="Treitli S.C."/>
            <person name="Kolisko M."/>
            <person name="Husnik F."/>
            <person name="Keeling P."/>
            <person name="Hampl V."/>
        </authorList>
    </citation>
    <scope>NUCLEOTIDE SEQUENCE</scope>
    <source>
        <strain evidence="2">STM</strain>
    </source>
</reference>
<name>A0A5J4P8P2_9ZZZZ</name>
<dbReference type="SUPFAM" id="SSF51735">
    <property type="entry name" value="NAD(P)-binding Rossmann-fold domains"/>
    <property type="match status" value="1"/>
</dbReference>
<dbReference type="InterPro" id="IPR000683">
    <property type="entry name" value="Gfo/Idh/MocA-like_OxRdtase_N"/>
</dbReference>
<feature type="domain" description="Gfo/Idh/MocA-like oxidoreductase N-terminal" evidence="1">
    <location>
        <begin position="42"/>
        <end position="141"/>
    </location>
</feature>
<dbReference type="InterPro" id="IPR006311">
    <property type="entry name" value="TAT_signal"/>
</dbReference>
<dbReference type="PANTHER" id="PTHR43818:SF3">
    <property type="entry name" value="OXIDOREDUCTASE-RELATED"/>
    <property type="match status" value="1"/>
</dbReference>